<sequence length="832" mass="91174">MRRFFGGKKFKNQSSPSIDSAPSSASSDSHDNNLLPALVSLRPKRSWKLWIGAPSKRPPEEHHHWLKKLDVDDEDDDFHDHPKAPSPSNEPSLDDALRNLKALVNNGLIPPLPVSPFVQHDSGPLFPRSSNRSPRLSSQQDLRTTVLKASLLNRTPLLSKPEVSFFAVHRPVVSSPSQTPLSFPDIAHPSRSTKVFPSSPGLRLWVSRPCFEDRHRVYLATDDGVQCLPVTAASLAVAALEYSEHIDVMIYPDVELQPPLPLPPTISLNEPEPGLEPMAIPTLSTTVSHAPLPESSPLPVPKRNSYPSSPSPLRNDSNSEDPPALKSILKRNVRFVDSGDASDGEDALPLHVVRMKKKREQKDNFLRQERLRRAKEEEQIRRQRERELAQQQVEALEREQRRQQLEKERKEKEKAMYAETVAASRLRRETARAGGVVSASSNTQSLLVPSASSSSLNESGRNKAAEPSRRFSRMPSDTTPSISIPRNESSDAAFYSTHLTSSPPAHQQHYDSSPGSSRPPSMTYSPVSVSPGSRPPSTYSTHTSSSEEVRIGSKRNSLAAASVSSMRPPVIASYPTWSGSNPNIQYIPPVPIVPDYVHDMPLLPPAAPFMKHSYKPRSPSSSSRNASPGPSSSSRGSMNSSTERVNQVPADAQRRTSSSTSQSRPRQSSTNSNPARPHHERRGSDDSRRTSRTQSTTAATATSAHRHQQRPVPTTSQSHPTLSRGRPVQPHNLHGPSPWATPPVPMMPMQQTGGAVPMFMPSMVIVSPPLPSMPYNYIGMNASGPNLLVPNMGFMPRVHNVPAVGAATASNGAVDNSRSQGSFRKTRGWAVS</sequence>
<feature type="compositionally biased region" description="Low complexity" evidence="2">
    <location>
        <begin position="692"/>
        <end position="703"/>
    </location>
</feature>
<name>A0A8H4VQS7_9AGAR</name>
<keyword evidence="4" id="KW-1185">Reference proteome</keyword>
<feature type="compositionally biased region" description="Low complexity" evidence="2">
    <location>
        <begin position="525"/>
        <end position="544"/>
    </location>
</feature>
<feature type="compositionally biased region" description="Low complexity" evidence="2">
    <location>
        <begin position="124"/>
        <end position="138"/>
    </location>
</feature>
<protein>
    <submittedName>
        <fullName evidence="3">Uncharacterized protein</fullName>
    </submittedName>
</protein>
<feature type="region of interest" description="Disordered" evidence="2">
    <location>
        <begin position="810"/>
        <end position="832"/>
    </location>
</feature>
<evidence type="ECO:0000256" key="1">
    <source>
        <dbReference type="SAM" id="Coils"/>
    </source>
</evidence>
<gene>
    <name evidence="3" type="ORF">D9613_005298</name>
</gene>
<keyword evidence="1" id="KW-0175">Coiled coil</keyword>
<feature type="compositionally biased region" description="Basic and acidic residues" evidence="2">
    <location>
        <begin position="460"/>
        <end position="469"/>
    </location>
</feature>
<feature type="compositionally biased region" description="Low complexity" evidence="2">
    <location>
        <begin position="616"/>
        <end position="641"/>
    </location>
</feature>
<feature type="region of interest" description="Disordered" evidence="2">
    <location>
        <begin position="287"/>
        <end position="324"/>
    </location>
</feature>
<dbReference type="AlphaFoldDB" id="A0A8H4VQS7"/>
<feature type="compositionally biased region" description="Low complexity" evidence="2">
    <location>
        <begin position="14"/>
        <end position="27"/>
    </location>
</feature>
<organism evidence="3 4">
    <name type="scientific">Agrocybe pediades</name>
    <dbReference type="NCBI Taxonomy" id="84607"/>
    <lineage>
        <taxon>Eukaryota</taxon>
        <taxon>Fungi</taxon>
        <taxon>Dikarya</taxon>
        <taxon>Basidiomycota</taxon>
        <taxon>Agaricomycotina</taxon>
        <taxon>Agaricomycetes</taxon>
        <taxon>Agaricomycetidae</taxon>
        <taxon>Agaricales</taxon>
        <taxon>Agaricineae</taxon>
        <taxon>Strophariaceae</taxon>
        <taxon>Agrocybe</taxon>
    </lineage>
</organism>
<evidence type="ECO:0000313" key="4">
    <source>
        <dbReference type="Proteomes" id="UP000521872"/>
    </source>
</evidence>
<accession>A0A8H4VQS7</accession>
<feature type="region of interest" description="Disordered" evidence="2">
    <location>
        <begin position="434"/>
        <end position="553"/>
    </location>
</feature>
<dbReference type="Proteomes" id="UP000521872">
    <property type="component" value="Unassembled WGS sequence"/>
</dbReference>
<feature type="region of interest" description="Disordered" evidence="2">
    <location>
        <begin position="120"/>
        <end position="140"/>
    </location>
</feature>
<feature type="compositionally biased region" description="Polar residues" evidence="2">
    <location>
        <begin position="475"/>
        <end position="487"/>
    </location>
</feature>
<feature type="coiled-coil region" evidence="1">
    <location>
        <begin position="366"/>
        <end position="415"/>
    </location>
</feature>
<comment type="caution">
    <text evidence="3">The sequence shown here is derived from an EMBL/GenBank/DDBJ whole genome shotgun (WGS) entry which is preliminary data.</text>
</comment>
<feature type="compositionally biased region" description="Low complexity" evidence="2">
    <location>
        <begin position="445"/>
        <end position="459"/>
    </location>
</feature>
<feature type="compositionally biased region" description="Low complexity" evidence="2">
    <location>
        <begin position="655"/>
        <end position="674"/>
    </location>
</feature>
<feature type="compositionally biased region" description="Polar residues" evidence="2">
    <location>
        <begin position="711"/>
        <end position="721"/>
    </location>
</feature>
<reference evidence="3 4" key="1">
    <citation type="submission" date="2019-12" db="EMBL/GenBank/DDBJ databases">
        <authorList>
            <person name="Floudas D."/>
            <person name="Bentzer J."/>
            <person name="Ahren D."/>
            <person name="Johansson T."/>
            <person name="Persson P."/>
            <person name="Tunlid A."/>
        </authorList>
    </citation>
    <scope>NUCLEOTIDE SEQUENCE [LARGE SCALE GENOMIC DNA]</scope>
    <source>
        <strain evidence="3 4">CBS 102.39</strain>
    </source>
</reference>
<feature type="compositionally biased region" description="Basic residues" evidence="2">
    <location>
        <begin position="1"/>
        <end position="11"/>
    </location>
</feature>
<feature type="compositionally biased region" description="Polar residues" evidence="2">
    <location>
        <begin position="305"/>
        <end position="316"/>
    </location>
</feature>
<feature type="region of interest" description="Disordered" evidence="2">
    <location>
        <begin position="1"/>
        <end position="33"/>
    </location>
</feature>
<evidence type="ECO:0000313" key="3">
    <source>
        <dbReference type="EMBL" id="KAF4619451.1"/>
    </source>
</evidence>
<feature type="compositionally biased region" description="Polar residues" evidence="2">
    <location>
        <begin position="497"/>
        <end position="524"/>
    </location>
</feature>
<dbReference type="EMBL" id="JAACJL010000016">
    <property type="protein sequence ID" value="KAF4619451.1"/>
    <property type="molecule type" value="Genomic_DNA"/>
</dbReference>
<proteinExistence type="predicted"/>
<feature type="region of interest" description="Disordered" evidence="2">
    <location>
        <begin position="611"/>
        <end position="743"/>
    </location>
</feature>
<evidence type="ECO:0000256" key="2">
    <source>
        <dbReference type="SAM" id="MobiDB-lite"/>
    </source>
</evidence>
<feature type="region of interest" description="Disordered" evidence="2">
    <location>
        <begin position="73"/>
        <end position="94"/>
    </location>
</feature>
<feature type="compositionally biased region" description="Polar residues" evidence="2">
    <location>
        <begin position="810"/>
        <end position="823"/>
    </location>
</feature>